<organism evidence="4 5">
    <name type="scientific">Ceratocystis pirilliformis</name>
    <dbReference type="NCBI Taxonomy" id="259994"/>
    <lineage>
        <taxon>Eukaryota</taxon>
        <taxon>Fungi</taxon>
        <taxon>Dikarya</taxon>
        <taxon>Ascomycota</taxon>
        <taxon>Pezizomycotina</taxon>
        <taxon>Sordariomycetes</taxon>
        <taxon>Hypocreomycetidae</taxon>
        <taxon>Microascales</taxon>
        <taxon>Ceratocystidaceae</taxon>
        <taxon>Ceratocystis</taxon>
    </lineage>
</organism>
<dbReference type="Pfam" id="PF06159">
    <property type="entry name" value="TRAPPC13_N"/>
    <property type="match status" value="1"/>
</dbReference>
<dbReference type="EMBL" id="JAWDJO010000153">
    <property type="protein sequence ID" value="KAL1891462.1"/>
    <property type="molecule type" value="Genomic_DNA"/>
</dbReference>
<dbReference type="Pfam" id="PF23647">
    <property type="entry name" value="TRAPPC13_M"/>
    <property type="match status" value="1"/>
</dbReference>
<proteinExistence type="predicted"/>
<dbReference type="PANTHER" id="PTHR13134">
    <property type="entry name" value="TRAFFICKING PROTEIN PARTICLE COMPLEX SUBUNIT 13"/>
    <property type="match status" value="1"/>
</dbReference>
<dbReference type="Proteomes" id="UP001583280">
    <property type="component" value="Unassembled WGS sequence"/>
</dbReference>
<feature type="compositionally biased region" description="Low complexity" evidence="1">
    <location>
        <begin position="110"/>
        <end position="119"/>
    </location>
</feature>
<accession>A0ABR3YU97</accession>
<name>A0ABR3YU97_9PEZI</name>
<evidence type="ECO:0000256" key="1">
    <source>
        <dbReference type="SAM" id="MobiDB-lite"/>
    </source>
</evidence>
<feature type="domain" description="Trafficking protein particle complex subunit 13 middle" evidence="3">
    <location>
        <begin position="263"/>
        <end position="381"/>
    </location>
</feature>
<protein>
    <recommendedName>
        <fullName evidence="6">Trafficking protein particle complex subunit 13</fullName>
    </recommendedName>
</protein>
<dbReference type="InterPro" id="IPR055427">
    <property type="entry name" value="TRAPPC13_N"/>
</dbReference>
<sequence length="385" mass="41320">MSHQRYPSIDPTREPHSLSLKVLRLSRPSLSRQTPLTKPTSAAHNDDLPVVMSASLASPSDVASTSASLFSPLASLPQSFGAAYIGETFSCTLCINHDALDPLLPPPPTAAVSATSLSPDGSSREPRKKTIRNVRIEAEMKTPGTSATVHKLELLPPSNPPIDPEDSGSTAATTSATTTTPQAAQGVDLVPGQTLQKIVSFDLREEGNHVLAVSVSYYEATETSGRARTFRKLYQFMCKSALVVRTKTGPLALGKAPGRSRRWVLEAQLENSGETPILLHSVGLDVEGRLLYDNCNWKVDRDVKADEKNDTQVEARAGVSLAGYRPVLRPKEVEQICFVVREEEPGSAVVSKDGRVVLGGLTIGWKGEMGSRGSLTTGKLSARSR</sequence>
<dbReference type="InterPro" id="IPR055429">
    <property type="entry name" value="TRAPPC13_M"/>
</dbReference>
<feature type="region of interest" description="Disordered" evidence="1">
    <location>
        <begin position="151"/>
        <end position="186"/>
    </location>
</feature>
<comment type="caution">
    <text evidence="4">The sequence shown here is derived from an EMBL/GenBank/DDBJ whole genome shotgun (WGS) entry which is preliminary data.</text>
</comment>
<dbReference type="PANTHER" id="PTHR13134:SF3">
    <property type="entry name" value="TRAFFICKING PROTEIN PARTICLE COMPLEX SUBUNIT 13"/>
    <property type="match status" value="1"/>
</dbReference>
<evidence type="ECO:0000313" key="5">
    <source>
        <dbReference type="Proteomes" id="UP001583280"/>
    </source>
</evidence>
<feature type="compositionally biased region" description="Low complexity" evidence="1">
    <location>
        <begin position="169"/>
        <end position="185"/>
    </location>
</feature>
<evidence type="ECO:0000259" key="3">
    <source>
        <dbReference type="Pfam" id="PF23647"/>
    </source>
</evidence>
<dbReference type="InterPro" id="IPR010378">
    <property type="entry name" value="TRAPPC13"/>
</dbReference>
<feature type="domain" description="Trafficking protein particle complex subunit 13 N-terminal" evidence="2">
    <location>
        <begin position="16"/>
        <end position="238"/>
    </location>
</feature>
<evidence type="ECO:0000259" key="2">
    <source>
        <dbReference type="Pfam" id="PF06159"/>
    </source>
</evidence>
<evidence type="ECO:0008006" key="6">
    <source>
        <dbReference type="Google" id="ProtNLM"/>
    </source>
</evidence>
<keyword evidence="5" id="KW-1185">Reference proteome</keyword>
<feature type="region of interest" description="Disordered" evidence="1">
    <location>
        <begin position="106"/>
        <end position="128"/>
    </location>
</feature>
<evidence type="ECO:0000313" key="4">
    <source>
        <dbReference type="EMBL" id="KAL1891462.1"/>
    </source>
</evidence>
<gene>
    <name evidence="4" type="ORF">Cpir12675_004939</name>
</gene>
<reference evidence="4 5" key="1">
    <citation type="journal article" date="2024" name="IMA Fungus">
        <title>IMA Genome - F19 : A genome assembly and annotation guide to empower mycologists, including annotated draft genome sequences of Ceratocystis pirilliformis, Diaporthe australafricana, Fusarium ophioides, Paecilomyces lecythidis, and Sporothrix stenoceras.</title>
        <authorList>
            <person name="Aylward J."/>
            <person name="Wilson A.M."/>
            <person name="Visagie C.M."/>
            <person name="Spraker J."/>
            <person name="Barnes I."/>
            <person name="Buitendag C."/>
            <person name="Ceriani C."/>
            <person name="Del Mar Angel L."/>
            <person name="du Plessis D."/>
            <person name="Fuchs T."/>
            <person name="Gasser K."/>
            <person name="Kramer D."/>
            <person name="Li W."/>
            <person name="Munsamy K."/>
            <person name="Piso A."/>
            <person name="Price J.L."/>
            <person name="Sonnekus B."/>
            <person name="Thomas C."/>
            <person name="van der Nest A."/>
            <person name="van Dijk A."/>
            <person name="van Heerden A."/>
            <person name="van Vuuren N."/>
            <person name="Yilmaz N."/>
            <person name="Duong T.A."/>
            <person name="van der Merwe N.A."/>
            <person name="Wingfield M.J."/>
            <person name="Wingfield B.D."/>
        </authorList>
    </citation>
    <scope>NUCLEOTIDE SEQUENCE [LARGE SCALE GENOMIC DNA]</scope>
    <source>
        <strain evidence="4 5">CMW 12675</strain>
    </source>
</reference>